<sequence length="166" mass="19034">MTRTTKILNIIYGLTVLLFLLDSLTSLDIKSQALKSFVYFGLLIGTPLTLIWNVVTIATKKQKIIWTILPTTVLVMILILNLMKFLSSTGTWRTQTILYQNKNLSFKTVEFQMKDIGAFGYNRRTVEVFYLTPLFIITSKVPNDIDEGVEWFKADKDVNELGLKFP</sequence>
<dbReference type="HOGENOM" id="CLU_1626434_0_0_10"/>
<dbReference type="eggNOG" id="ENOG5033NCJ">
    <property type="taxonomic scope" value="Bacteria"/>
</dbReference>
<evidence type="ECO:0000256" key="1">
    <source>
        <dbReference type="SAM" id="Phobius"/>
    </source>
</evidence>
<dbReference type="AlphaFoldDB" id="I4AFM8"/>
<name>I4AFM8_BERLS</name>
<dbReference type="PATRIC" id="fig|880071.3.peg.261"/>
<feature type="transmembrane region" description="Helical" evidence="1">
    <location>
        <begin position="6"/>
        <end position="25"/>
    </location>
</feature>
<gene>
    <name evidence="2" type="ordered locus">Fleli_0274</name>
</gene>
<evidence type="ECO:0000313" key="2">
    <source>
        <dbReference type="EMBL" id="AFM02763.1"/>
    </source>
</evidence>
<dbReference type="KEGG" id="fli:Fleli_0274"/>
<keyword evidence="3" id="KW-1185">Reference proteome</keyword>
<accession>I4AFM8</accession>
<dbReference type="Proteomes" id="UP000006054">
    <property type="component" value="Chromosome"/>
</dbReference>
<keyword evidence="1" id="KW-0812">Transmembrane</keyword>
<keyword evidence="1" id="KW-0472">Membrane</keyword>
<dbReference type="RefSeq" id="WP_014796226.1">
    <property type="nucleotide sequence ID" value="NC_018018.1"/>
</dbReference>
<dbReference type="EMBL" id="CP003345">
    <property type="protein sequence ID" value="AFM02763.1"/>
    <property type="molecule type" value="Genomic_DNA"/>
</dbReference>
<feature type="transmembrane region" description="Helical" evidence="1">
    <location>
        <begin position="37"/>
        <end position="58"/>
    </location>
</feature>
<keyword evidence="1" id="KW-1133">Transmembrane helix</keyword>
<feature type="transmembrane region" description="Helical" evidence="1">
    <location>
        <begin position="64"/>
        <end position="83"/>
    </location>
</feature>
<evidence type="ECO:0000313" key="3">
    <source>
        <dbReference type="Proteomes" id="UP000006054"/>
    </source>
</evidence>
<organism evidence="2 3">
    <name type="scientific">Bernardetia litoralis (strain ATCC 23117 / DSM 6794 / NBRC 15988 / NCIMB 1366 / Fx l1 / Sio-4)</name>
    <name type="common">Flexibacter litoralis</name>
    <dbReference type="NCBI Taxonomy" id="880071"/>
    <lineage>
        <taxon>Bacteria</taxon>
        <taxon>Pseudomonadati</taxon>
        <taxon>Bacteroidota</taxon>
        <taxon>Cytophagia</taxon>
        <taxon>Cytophagales</taxon>
        <taxon>Bernardetiaceae</taxon>
        <taxon>Bernardetia</taxon>
    </lineage>
</organism>
<proteinExistence type="predicted"/>
<reference evidence="3" key="1">
    <citation type="submission" date="2012-06" db="EMBL/GenBank/DDBJ databases">
        <title>The complete genome of Flexibacter litoralis DSM 6794.</title>
        <authorList>
            <person name="Lucas S."/>
            <person name="Copeland A."/>
            <person name="Lapidus A."/>
            <person name="Glavina del Rio T."/>
            <person name="Dalin E."/>
            <person name="Tice H."/>
            <person name="Bruce D."/>
            <person name="Goodwin L."/>
            <person name="Pitluck S."/>
            <person name="Peters L."/>
            <person name="Ovchinnikova G."/>
            <person name="Lu M."/>
            <person name="Kyrpides N."/>
            <person name="Mavromatis K."/>
            <person name="Ivanova N."/>
            <person name="Brettin T."/>
            <person name="Detter J.C."/>
            <person name="Han C."/>
            <person name="Larimer F."/>
            <person name="Land M."/>
            <person name="Hauser L."/>
            <person name="Markowitz V."/>
            <person name="Cheng J.-F."/>
            <person name="Hugenholtz P."/>
            <person name="Woyke T."/>
            <person name="Wu D."/>
            <person name="Spring S."/>
            <person name="Lang E."/>
            <person name="Kopitz M."/>
            <person name="Brambilla E."/>
            <person name="Klenk H.-P."/>
            <person name="Eisen J.A."/>
        </authorList>
    </citation>
    <scope>NUCLEOTIDE SEQUENCE [LARGE SCALE GENOMIC DNA]</scope>
    <source>
        <strain evidence="3">ATCC 23117 / DSM 6794 / NBRC 15988 / NCIMB 1366 / Sio-4</strain>
    </source>
</reference>
<protein>
    <submittedName>
        <fullName evidence="2">Uncharacterized protein</fullName>
    </submittedName>
</protein>
<dbReference type="OrthoDB" id="1439313at2"/>